<dbReference type="EMBL" id="REGN01004239">
    <property type="protein sequence ID" value="RNA18455.1"/>
    <property type="molecule type" value="Genomic_DNA"/>
</dbReference>
<feature type="compositionally biased region" description="Basic and acidic residues" evidence="1">
    <location>
        <begin position="285"/>
        <end position="295"/>
    </location>
</feature>
<accession>A0A3M7R5D6</accession>
<dbReference type="AlphaFoldDB" id="A0A3M7R5D6"/>
<dbReference type="Proteomes" id="UP000276133">
    <property type="component" value="Unassembled WGS sequence"/>
</dbReference>
<gene>
    <name evidence="2" type="ORF">BpHYR1_052141</name>
</gene>
<protein>
    <submittedName>
        <fullName evidence="2">Uncharacterized protein</fullName>
    </submittedName>
</protein>
<reference evidence="2 3" key="1">
    <citation type="journal article" date="2018" name="Sci. Rep.">
        <title>Genomic signatures of local adaptation to the degree of environmental predictability in rotifers.</title>
        <authorList>
            <person name="Franch-Gras L."/>
            <person name="Hahn C."/>
            <person name="Garcia-Roger E.M."/>
            <person name="Carmona M.J."/>
            <person name="Serra M."/>
            <person name="Gomez A."/>
        </authorList>
    </citation>
    <scope>NUCLEOTIDE SEQUENCE [LARGE SCALE GENOMIC DNA]</scope>
    <source>
        <strain evidence="2">HYR1</strain>
    </source>
</reference>
<sequence length="319" mass="35960">MRVKITDCNFFEYTNLRTKSGLIDHLYLLDATRKENIESLCSAMETPTNDRSRPRLSSSQKKNRNSLDNSASKRVRTLIHKEKIRKLNHYKSAKSKRAEIRVKNRHIDNLENVDQEEIDYSECENEFQMKDCQSMDNQVQIVNGKPEPLEEIKPPVLNSTQGISSKISSTLVRRINSLKNSIKNIVTPNDIKSSKPLNVKQHSVDNGHQGSKSNKLRRSISVGGFPSSCQFTRPMSSSLANSKVSSFSSSSSLSFRSHHNSSSSLSGKPVFKVSTKIRYNDSHLYKNDMPVDKNKNQKLIPNRKGIATSSGSLNANKNC</sequence>
<proteinExistence type="predicted"/>
<feature type="region of interest" description="Disordered" evidence="1">
    <location>
        <begin position="285"/>
        <end position="319"/>
    </location>
</feature>
<organism evidence="2 3">
    <name type="scientific">Brachionus plicatilis</name>
    <name type="common">Marine rotifer</name>
    <name type="synonym">Brachionus muelleri</name>
    <dbReference type="NCBI Taxonomy" id="10195"/>
    <lineage>
        <taxon>Eukaryota</taxon>
        <taxon>Metazoa</taxon>
        <taxon>Spiralia</taxon>
        <taxon>Gnathifera</taxon>
        <taxon>Rotifera</taxon>
        <taxon>Eurotatoria</taxon>
        <taxon>Monogononta</taxon>
        <taxon>Pseudotrocha</taxon>
        <taxon>Ploima</taxon>
        <taxon>Brachionidae</taxon>
        <taxon>Brachionus</taxon>
    </lineage>
</organism>
<feature type="compositionally biased region" description="Polar residues" evidence="1">
    <location>
        <begin position="200"/>
        <end position="213"/>
    </location>
</feature>
<feature type="region of interest" description="Disordered" evidence="1">
    <location>
        <begin position="189"/>
        <end position="219"/>
    </location>
</feature>
<evidence type="ECO:0000313" key="2">
    <source>
        <dbReference type="EMBL" id="RNA18455.1"/>
    </source>
</evidence>
<evidence type="ECO:0000256" key="1">
    <source>
        <dbReference type="SAM" id="MobiDB-lite"/>
    </source>
</evidence>
<comment type="caution">
    <text evidence="2">The sequence shown here is derived from an EMBL/GenBank/DDBJ whole genome shotgun (WGS) entry which is preliminary data.</text>
</comment>
<name>A0A3M7R5D6_BRAPC</name>
<feature type="compositionally biased region" description="Polar residues" evidence="1">
    <location>
        <begin position="307"/>
        <end position="319"/>
    </location>
</feature>
<evidence type="ECO:0000313" key="3">
    <source>
        <dbReference type="Proteomes" id="UP000276133"/>
    </source>
</evidence>
<feature type="compositionally biased region" description="Polar residues" evidence="1">
    <location>
        <begin position="54"/>
        <end position="72"/>
    </location>
</feature>
<dbReference type="OrthoDB" id="10574718at2759"/>
<keyword evidence="3" id="KW-1185">Reference proteome</keyword>
<feature type="region of interest" description="Disordered" evidence="1">
    <location>
        <begin position="42"/>
        <end position="73"/>
    </location>
</feature>